<name>A0AB39BYN6_9CAUD</name>
<dbReference type="EMBL" id="PP986817">
    <property type="protein sequence ID" value="XDI97904.1"/>
    <property type="molecule type" value="Genomic_DNA"/>
</dbReference>
<sequence length="80" mass="8033">MSLSAGRPPMQCGVVGIDTQTAEMPETGAPGKKSSEGLPCGPKGRESPCGATALLRRAGVMPGHCITPSIAHPGNRGNPP</sequence>
<organism evidence="2">
    <name type="scientific">Pakpunavirus sp</name>
    <dbReference type="NCBI Taxonomy" id="2833053"/>
    <lineage>
        <taxon>Viruses</taxon>
        <taxon>Duplodnaviria</taxon>
        <taxon>Heunggongvirae</taxon>
        <taxon>Uroviricota</taxon>
        <taxon>Caudoviricetes</taxon>
        <taxon>Vandenendeviridae</taxon>
        <taxon>Skurskavirinae</taxon>
        <taxon>Pakpunavirus</taxon>
    </lineage>
</organism>
<feature type="region of interest" description="Disordered" evidence="1">
    <location>
        <begin position="23"/>
        <end position="45"/>
    </location>
</feature>
<evidence type="ECO:0000256" key="1">
    <source>
        <dbReference type="SAM" id="MobiDB-lite"/>
    </source>
</evidence>
<accession>A0AB39BYN6</accession>
<evidence type="ECO:0000313" key="2">
    <source>
        <dbReference type="EMBL" id="XDI97904.1"/>
    </source>
</evidence>
<reference evidence="2" key="1">
    <citation type="submission" date="2024-06" db="EMBL/GenBank/DDBJ databases">
        <authorList>
            <person name="Agudelo-Romero P."/>
            <person name="Caparros-Martin J.A."/>
            <person name="Sharma A."/>
            <person name="Saladie M."/>
            <person name="Stick S.M."/>
            <person name="O'Gara F."/>
        </authorList>
    </citation>
    <scope>NUCLEOTIDE SEQUENCE</scope>
    <source>
        <strain evidence="2">VContig3</strain>
    </source>
</reference>
<proteinExistence type="predicted"/>
<protein>
    <submittedName>
        <fullName evidence="2">Uncharacterized protein</fullName>
    </submittedName>
</protein>